<evidence type="ECO:0000313" key="2">
    <source>
        <dbReference type="Proteomes" id="UP000193427"/>
    </source>
</evidence>
<organism evidence="1 2">
    <name type="scientific">Piscinibacter gummiphilus</name>
    <dbReference type="NCBI Taxonomy" id="946333"/>
    <lineage>
        <taxon>Bacteria</taxon>
        <taxon>Pseudomonadati</taxon>
        <taxon>Pseudomonadota</taxon>
        <taxon>Betaproteobacteria</taxon>
        <taxon>Burkholderiales</taxon>
        <taxon>Sphaerotilaceae</taxon>
        <taxon>Piscinibacter</taxon>
    </lineage>
</organism>
<dbReference type="RefSeq" id="WP_085748790.1">
    <property type="nucleotide sequence ID" value="NZ_BSPR01000010.1"/>
</dbReference>
<dbReference type="Proteomes" id="UP000193427">
    <property type="component" value="Chromosome"/>
</dbReference>
<dbReference type="AlphaFoldDB" id="A0A1W6L2R1"/>
<accession>A0A1W6L2R1</accession>
<evidence type="ECO:0000313" key="1">
    <source>
        <dbReference type="EMBL" id="ARN18559.1"/>
    </source>
</evidence>
<keyword evidence="2" id="KW-1185">Reference proteome</keyword>
<protein>
    <submittedName>
        <fullName evidence="1">Uncharacterized protein</fullName>
    </submittedName>
</protein>
<name>A0A1W6L2R1_9BURK</name>
<dbReference type="OrthoDB" id="9914014at2"/>
<dbReference type="EMBL" id="CP015118">
    <property type="protein sequence ID" value="ARN18559.1"/>
    <property type="molecule type" value="Genomic_DNA"/>
</dbReference>
<reference evidence="1 2" key="1">
    <citation type="submission" date="2016-04" db="EMBL/GenBank/DDBJ databases">
        <title>Complete genome sequence of natural rubber-degrading, novel Gram-negative bacterium, Rhizobacter gummiphilus strain NS21.</title>
        <authorList>
            <person name="Tabata M."/>
            <person name="Kasai D."/>
            <person name="Fukuda M."/>
        </authorList>
    </citation>
    <scope>NUCLEOTIDE SEQUENCE [LARGE SCALE GENOMIC DNA]</scope>
    <source>
        <strain evidence="1 2">NS21</strain>
    </source>
</reference>
<gene>
    <name evidence="1" type="ORF">A4W93_00735</name>
</gene>
<dbReference type="KEGG" id="rgu:A4W93_00735"/>
<sequence>MFVSPLGSALPSALAAFVRESVANGAAPYKNVPLNTSVPGLGPYTIDNGGAYTLTVYPGPVTKFTATPKLGRLLNTAA</sequence>
<dbReference type="STRING" id="946333.A4W93_00735"/>
<proteinExistence type="predicted"/>